<dbReference type="Proteomes" id="UP000297814">
    <property type="component" value="Unassembled WGS sequence"/>
</dbReference>
<dbReference type="AlphaFoldDB" id="A0A4Z1GC47"/>
<accession>A0A4Z1GC47</accession>
<keyword evidence="3" id="KW-1185">Reference proteome</keyword>
<proteinExistence type="predicted"/>
<evidence type="ECO:0000313" key="2">
    <source>
        <dbReference type="EMBL" id="TGO33030.1"/>
    </source>
</evidence>
<organism evidence="2 3">
    <name type="scientific">Botrytis hyacinthi</name>
    <dbReference type="NCBI Taxonomy" id="278943"/>
    <lineage>
        <taxon>Eukaryota</taxon>
        <taxon>Fungi</taxon>
        <taxon>Dikarya</taxon>
        <taxon>Ascomycota</taxon>
        <taxon>Pezizomycotina</taxon>
        <taxon>Leotiomycetes</taxon>
        <taxon>Helotiales</taxon>
        <taxon>Sclerotiniaceae</taxon>
        <taxon>Botrytis</taxon>
    </lineage>
</organism>
<sequence>MTIDLQIHSLKKPLRTINQAPPRLEERPQWQDLWLTVSTRDNDMKRTVNEAYNGWSRSRRLQPPSPRPSPRPTSYNFLSHQFLQEPVIPFDRRPAYYPDHYDGKSYNPYEASGTERADDNIVQQLLLEWTPAGEEAEAAAAQNTDENNHSNANRFLNDMYNTSSEFKSQRLHTAQEQVERTGRPDATKMNVKGGRRPMTTVENDAGEFSDFENLSFVPRRAMTNFF</sequence>
<dbReference type="EMBL" id="PQXK01000272">
    <property type="protein sequence ID" value="TGO33030.1"/>
    <property type="molecule type" value="Genomic_DNA"/>
</dbReference>
<evidence type="ECO:0000313" key="3">
    <source>
        <dbReference type="Proteomes" id="UP000297814"/>
    </source>
</evidence>
<evidence type="ECO:0000256" key="1">
    <source>
        <dbReference type="SAM" id="MobiDB-lite"/>
    </source>
</evidence>
<comment type="caution">
    <text evidence="2">The sequence shown here is derived from an EMBL/GenBank/DDBJ whole genome shotgun (WGS) entry which is preliminary data.</text>
</comment>
<gene>
    <name evidence="2" type="ORF">BHYA_0272g00120</name>
</gene>
<name>A0A4Z1GC47_9HELO</name>
<protein>
    <submittedName>
        <fullName evidence="2">Uncharacterized protein</fullName>
    </submittedName>
</protein>
<feature type="region of interest" description="Disordered" evidence="1">
    <location>
        <begin position="50"/>
        <end position="73"/>
    </location>
</feature>
<reference evidence="2 3" key="1">
    <citation type="submission" date="2017-12" db="EMBL/GenBank/DDBJ databases">
        <title>Comparative genomics of Botrytis spp.</title>
        <authorList>
            <person name="Valero-Jimenez C.A."/>
            <person name="Tapia P."/>
            <person name="Veloso J."/>
            <person name="Silva-Moreno E."/>
            <person name="Staats M."/>
            <person name="Valdes J.H."/>
            <person name="Van Kan J.A.L."/>
        </authorList>
    </citation>
    <scope>NUCLEOTIDE SEQUENCE [LARGE SCALE GENOMIC DNA]</scope>
    <source>
        <strain evidence="2 3">Bh0001</strain>
    </source>
</reference>